<evidence type="ECO:0000256" key="5">
    <source>
        <dbReference type="ARBA" id="ARBA00022692"/>
    </source>
</evidence>
<evidence type="ECO:0000313" key="10">
    <source>
        <dbReference type="Proteomes" id="UP001596500"/>
    </source>
</evidence>
<evidence type="ECO:0000256" key="6">
    <source>
        <dbReference type="ARBA" id="ARBA00022989"/>
    </source>
</evidence>
<keyword evidence="10" id="KW-1185">Reference proteome</keyword>
<keyword evidence="5 8" id="KW-0812">Transmembrane</keyword>
<feature type="transmembrane region" description="Helical" evidence="8">
    <location>
        <begin position="202"/>
        <end position="221"/>
    </location>
</feature>
<feature type="transmembrane region" description="Helical" evidence="8">
    <location>
        <begin position="273"/>
        <end position="298"/>
    </location>
</feature>
<dbReference type="RefSeq" id="WP_379866429.1">
    <property type="nucleotide sequence ID" value="NZ_JBHTBW010000052.1"/>
</dbReference>
<proteinExistence type="inferred from homology"/>
<feature type="transmembrane region" description="Helical" evidence="8">
    <location>
        <begin position="65"/>
        <end position="85"/>
    </location>
</feature>
<organism evidence="9 10">
    <name type="scientific">Laceyella putida</name>
    <dbReference type="NCBI Taxonomy" id="110101"/>
    <lineage>
        <taxon>Bacteria</taxon>
        <taxon>Bacillati</taxon>
        <taxon>Bacillota</taxon>
        <taxon>Bacilli</taxon>
        <taxon>Bacillales</taxon>
        <taxon>Thermoactinomycetaceae</taxon>
        <taxon>Laceyella</taxon>
    </lineage>
</organism>
<feature type="transmembrane region" description="Helical" evidence="8">
    <location>
        <begin position="177"/>
        <end position="195"/>
    </location>
</feature>
<comment type="caution">
    <text evidence="9">The sequence shown here is derived from an EMBL/GenBank/DDBJ whole genome shotgun (WGS) entry which is preliminary data.</text>
</comment>
<evidence type="ECO:0000256" key="2">
    <source>
        <dbReference type="ARBA" id="ARBA00007998"/>
    </source>
</evidence>
<dbReference type="NCBIfam" id="TIGR00912">
    <property type="entry name" value="2A0309"/>
    <property type="match status" value="1"/>
</dbReference>
<name>A0ABW2RNJ8_9BACL</name>
<evidence type="ECO:0000256" key="3">
    <source>
        <dbReference type="ARBA" id="ARBA00022448"/>
    </source>
</evidence>
<evidence type="ECO:0000256" key="7">
    <source>
        <dbReference type="ARBA" id="ARBA00023136"/>
    </source>
</evidence>
<evidence type="ECO:0000256" key="8">
    <source>
        <dbReference type="SAM" id="Phobius"/>
    </source>
</evidence>
<keyword evidence="3" id="KW-0813">Transport</keyword>
<feature type="transmembrane region" description="Helical" evidence="8">
    <location>
        <begin position="138"/>
        <end position="157"/>
    </location>
</feature>
<dbReference type="Proteomes" id="UP001596500">
    <property type="component" value="Unassembled WGS sequence"/>
</dbReference>
<evidence type="ECO:0000256" key="4">
    <source>
        <dbReference type="ARBA" id="ARBA00022544"/>
    </source>
</evidence>
<evidence type="ECO:0000256" key="1">
    <source>
        <dbReference type="ARBA" id="ARBA00004141"/>
    </source>
</evidence>
<reference evidence="10" key="1">
    <citation type="journal article" date="2019" name="Int. J. Syst. Evol. Microbiol.">
        <title>The Global Catalogue of Microorganisms (GCM) 10K type strain sequencing project: providing services to taxonomists for standard genome sequencing and annotation.</title>
        <authorList>
            <consortium name="The Broad Institute Genomics Platform"/>
            <consortium name="The Broad Institute Genome Sequencing Center for Infectious Disease"/>
            <person name="Wu L."/>
            <person name="Ma J."/>
        </authorList>
    </citation>
    <scope>NUCLEOTIDE SEQUENCE [LARGE SCALE GENOMIC DNA]</scope>
    <source>
        <strain evidence="10">CGMCC 1.12942</strain>
    </source>
</reference>
<protein>
    <submittedName>
        <fullName evidence="9">GerAB/ArcD/ProY family transporter</fullName>
    </submittedName>
</protein>
<feature type="transmembrane region" description="Helical" evidence="8">
    <location>
        <begin position="390"/>
        <end position="412"/>
    </location>
</feature>
<comment type="similarity">
    <text evidence="2">Belongs to the amino acid-polyamine-organocation (APC) superfamily. Spore germination protein (SGP) (TC 2.A.3.9) family.</text>
</comment>
<sequence>MTLKKRFLQVDYPSENRMTTSQAAVAVSSFPIGMGILSLPRAVAIIHVKGSVHPLITRPQDRINTIQAAVAITSFILGLGILSLPRGVTEKAGTADGWISTLLGGGIAMIIGIMIAKLCQRFPGKTFYQFSQEITGKWLGGLFNLIMVIYFTLIAGLEARGMSEVTKLFLLPRTPREVTILTFMFVGIYLITAGINSIVRLFALLLPITVIIFFVLLALSFDVFEFNNLRPVMGLGISPVLKGLSVTSLSYIGFEIMLLLAAYMKEPNKAVQAILVGTLTPTLIYTFIVAIVVGSFGVDDVTTYSWPTVTLFRSFEVTGIVFERYETFLLAIWIMELFTTFVGAHYFAALGLAQLFKKQDQLFKYALLPVIYIIAMTPKNLNDLFKLGDWIGYLQLFLVIVIVPVLMFVAILRGKKHDPVS</sequence>
<comment type="subcellular location">
    <subcellularLocation>
        <location evidence="1">Membrane</location>
        <topology evidence="1">Multi-pass membrane protein</topology>
    </subcellularLocation>
</comment>
<dbReference type="InterPro" id="IPR004761">
    <property type="entry name" value="Spore_GerAB"/>
</dbReference>
<dbReference type="EMBL" id="JBHTBW010000052">
    <property type="protein sequence ID" value="MFC7442515.1"/>
    <property type="molecule type" value="Genomic_DNA"/>
</dbReference>
<gene>
    <name evidence="9" type="ORF">ACFQNG_15615</name>
</gene>
<keyword evidence="6 8" id="KW-1133">Transmembrane helix</keyword>
<dbReference type="PANTHER" id="PTHR34975">
    <property type="entry name" value="SPORE GERMINATION PROTEIN A2"/>
    <property type="match status" value="1"/>
</dbReference>
<feature type="transmembrane region" description="Helical" evidence="8">
    <location>
        <begin position="328"/>
        <end position="350"/>
    </location>
</feature>
<keyword evidence="4" id="KW-0309">Germination</keyword>
<keyword evidence="7 8" id="KW-0472">Membrane</keyword>
<accession>A0ABW2RNJ8</accession>
<feature type="transmembrane region" description="Helical" evidence="8">
    <location>
        <begin position="97"/>
        <end position="118"/>
    </location>
</feature>
<feature type="transmembrane region" description="Helical" evidence="8">
    <location>
        <begin position="241"/>
        <end position="261"/>
    </location>
</feature>
<dbReference type="Gene3D" id="1.20.1740.10">
    <property type="entry name" value="Amino acid/polyamine transporter I"/>
    <property type="match status" value="1"/>
</dbReference>
<feature type="transmembrane region" description="Helical" evidence="8">
    <location>
        <begin position="362"/>
        <end position="378"/>
    </location>
</feature>
<dbReference type="Pfam" id="PF03845">
    <property type="entry name" value="Spore_permease"/>
    <property type="match status" value="1"/>
</dbReference>
<evidence type="ECO:0000313" key="9">
    <source>
        <dbReference type="EMBL" id="MFC7442515.1"/>
    </source>
</evidence>
<dbReference type="PANTHER" id="PTHR34975:SF2">
    <property type="entry name" value="SPORE GERMINATION PROTEIN A2"/>
    <property type="match status" value="1"/>
</dbReference>